<dbReference type="SUPFAM" id="SSF51395">
    <property type="entry name" value="FMN-linked oxidoreductases"/>
    <property type="match status" value="1"/>
</dbReference>
<dbReference type="GO" id="GO:0010181">
    <property type="term" value="F:FMN binding"/>
    <property type="evidence" value="ECO:0007669"/>
    <property type="project" value="InterPro"/>
</dbReference>
<evidence type="ECO:0000256" key="4">
    <source>
        <dbReference type="ARBA" id="ARBA00022630"/>
    </source>
</evidence>
<sequence length="709" mass="75395">MRSLELLAPRVRASAVPTDPSLPPAGRRASFEHLLRPGRIGRMEIRNRLVMSPMETMYGTPEGLPSERTIAYFEARARGGAGLITVGATGVDHEHPETPGGLHLGADAAVPAHRALVEAVHAHGARIQPQIVHAGPDGLGPEMHGATSLGPSVIPSYLTGRPSEEITTAQLGEVLDRYRAAVHRACEAGYDGIELHAAHGYMMLGSFLAPQRNRRTDAYRGDTIAGRYRIVLEALAAIRAEVGPDFPVTLRISGFERVAGGRPMYETAQVAPMLVEAGVDAFHVSGGVIDRLVTQMVNGADDGDGLNVGAAAAVKEVVDVPVIAVGRLHDPALAERVLADGRADFVAMGRPWLADDALGVKLATGGRVRRCISCENCIDALEHRFSVDCAVNPLTGRERELAVGPTRRRKRVVVVGGGPAGMEAARVAAGRGHDVVLLERAHQLGGALLWASVVHPENEPFLHHLRAEVEQSGVRVELGCEVTAADVAAYRPDAVVVATGGRVEVRSLPGDDLPLVERGVDLRELLAGRSDPGQPLGRRLGARLVAGVGRHLVRPGVVRAASRAWLPLGRRVAVVGGDLVAVELAEFLADRGRLVSVLEHGDTIAPEVGWKRRTEHMHRLDRLGVTVHVTAEVERIVPDGLWFRPAGGSSRHLPADTVLLAGTLQPDLRLHDALVARLPEVEIAPIGDCSGLGLIRKATEDAARVALAL</sequence>
<comment type="similarity">
    <text evidence="3">In the N-terminal section; belongs to the NADH:flavin oxidoreductase/NADH oxidase family.</text>
</comment>
<keyword evidence="6" id="KW-0479">Metal-binding</keyword>
<name>A0A3N0GL08_9ACTN</name>
<gene>
    <name evidence="12" type="ORF">EFL26_16780</name>
</gene>
<dbReference type="Gene3D" id="3.20.20.70">
    <property type="entry name" value="Aldolase class I"/>
    <property type="match status" value="1"/>
</dbReference>
<accession>A0A3N0GL08</accession>
<dbReference type="Pfam" id="PF00724">
    <property type="entry name" value="Oxidored_FMN"/>
    <property type="match status" value="1"/>
</dbReference>
<dbReference type="InterPro" id="IPR036188">
    <property type="entry name" value="FAD/NAD-bd_sf"/>
</dbReference>
<dbReference type="Gene3D" id="3.40.50.720">
    <property type="entry name" value="NAD(P)-binding Rossmann-like Domain"/>
    <property type="match status" value="1"/>
</dbReference>
<keyword evidence="9" id="KW-0411">Iron-sulfur</keyword>
<dbReference type="SUPFAM" id="SSF51905">
    <property type="entry name" value="FAD/NAD(P)-binding domain"/>
    <property type="match status" value="1"/>
</dbReference>
<feature type="domain" description="FAD/NAD(P)-binding" evidence="11">
    <location>
        <begin position="411"/>
        <end position="669"/>
    </location>
</feature>
<dbReference type="InterPro" id="IPR051793">
    <property type="entry name" value="NADH:flavin_oxidoreductase"/>
</dbReference>
<reference evidence="12 13" key="1">
    <citation type="submission" date="2018-11" db="EMBL/GenBank/DDBJ databases">
        <authorList>
            <person name="Li F."/>
        </authorList>
    </citation>
    <scope>NUCLEOTIDE SEQUENCE [LARGE SCALE GENOMIC DNA]</scope>
    <source>
        <strain evidence="12 13">Gsoil 818</strain>
    </source>
</reference>
<evidence type="ECO:0000259" key="11">
    <source>
        <dbReference type="Pfam" id="PF07992"/>
    </source>
</evidence>
<dbReference type="InterPro" id="IPR013785">
    <property type="entry name" value="Aldolase_TIM"/>
</dbReference>
<dbReference type="Pfam" id="PF07992">
    <property type="entry name" value="Pyr_redox_2"/>
    <property type="match status" value="1"/>
</dbReference>
<keyword evidence="7" id="KW-0560">Oxidoreductase</keyword>
<evidence type="ECO:0000256" key="8">
    <source>
        <dbReference type="ARBA" id="ARBA00023004"/>
    </source>
</evidence>
<dbReference type="EMBL" id="RJSF01000043">
    <property type="protein sequence ID" value="RNM13079.1"/>
    <property type="molecule type" value="Genomic_DNA"/>
</dbReference>
<evidence type="ECO:0000256" key="2">
    <source>
        <dbReference type="ARBA" id="ARBA00001966"/>
    </source>
</evidence>
<dbReference type="InterPro" id="IPR023753">
    <property type="entry name" value="FAD/NAD-binding_dom"/>
</dbReference>
<dbReference type="PANTHER" id="PTHR42917">
    <property type="entry name" value="2,4-DIENOYL-COA REDUCTASE"/>
    <property type="match status" value="1"/>
</dbReference>
<evidence type="ECO:0000256" key="6">
    <source>
        <dbReference type="ARBA" id="ARBA00022723"/>
    </source>
</evidence>
<evidence type="ECO:0000256" key="7">
    <source>
        <dbReference type="ARBA" id="ARBA00023002"/>
    </source>
</evidence>
<dbReference type="GO" id="GO:0046872">
    <property type="term" value="F:metal ion binding"/>
    <property type="evidence" value="ECO:0007669"/>
    <property type="project" value="UniProtKB-KW"/>
</dbReference>
<dbReference type="PANTHER" id="PTHR42917:SF2">
    <property type="entry name" value="2,4-DIENOYL-COA REDUCTASE [(2E)-ENOYL-COA-PRODUCING]"/>
    <property type="match status" value="1"/>
</dbReference>
<evidence type="ECO:0000313" key="13">
    <source>
        <dbReference type="Proteomes" id="UP000279994"/>
    </source>
</evidence>
<dbReference type="Proteomes" id="UP000279994">
    <property type="component" value="Unassembled WGS sequence"/>
</dbReference>
<keyword evidence="13" id="KW-1185">Reference proteome</keyword>
<keyword evidence="4" id="KW-0285">Flavoprotein</keyword>
<evidence type="ECO:0000256" key="5">
    <source>
        <dbReference type="ARBA" id="ARBA00022643"/>
    </source>
</evidence>
<proteinExistence type="inferred from homology"/>
<evidence type="ECO:0000256" key="9">
    <source>
        <dbReference type="ARBA" id="ARBA00023014"/>
    </source>
</evidence>
<dbReference type="GO" id="GO:0051536">
    <property type="term" value="F:iron-sulfur cluster binding"/>
    <property type="evidence" value="ECO:0007669"/>
    <property type="project" value="UniProtKB-KW"/>
</dbReference>
<dbReference type="GO" id="GO:0016491">
    <property type="term" value="F:oxidoreductase activity"/>
    <property type="evidence" value="ECO:0007669"/>
    <property type="project" value="UniProtKB-KW"/>
</dbReference>
<dbReference type="Gene3D" id="3.50.50.60">
    <property type="entry name" value="FAD/NAD(P)-binding domain"/>
    <property type="match status" value="1"/>
</dbReference>
<protein>
    <submittedName>
        <fullName evidence="12">FAD-dependent oxidoreductase</fullName>
    </submittedName>
</protein>
<dbReference type="PRINTS" id="PR00368">
    <property type="entry name" value="FADPNR"/>
</dbReference>
<dbReference type="PRINTS" id="PR00411">
    <property type="entry name" value="PNDRDTASEI"/>
</dbReference>
<comment type="cofactor">
    <cofactor evidence="1">
        <name>FMN</name>
        <dbReference type="ChEBI" id="CHEBI:58210"/>
    </cofactor>
</comment>
<evidence type="ECO:0000313" key="12">
    <source>
        <dbReference type="EMBL" id="RNM13079.1"/>
    </source>
</evidence>
<keyword evidence="5" id="KW-0288">FMN</keyword>
<dbReference type="CDD" id="cd02803">
    <property type="entry name" value="OYE_like_FMN_family"/>
    <property type="match status" value="1"/>
</dbReference>
<dbReference type="AlphaFoldDB" id="A0A3N0GL08"/>
<feature type="domain" description="NADH:flavin oxidoreductase/NADH oxidase N-terminal" evidence="10">
    <location>
        <begin position="34"/>
        <end position="365"/>
    </location>
</feature>
<comment type="caution">
    <text evidence="12">The sequence shown here is derived from an EMBL/GenBank/DDBJ whole genome shotgun (WGS) entry which is preliminary data.</text>
</comment>
<keyword evidence="8" id="KW-0408">Iron</keyword>
<evidence type="ECO:0000256" key="3">
    <source>
        <dbReference type="ARBA" id="ARBA00011048"/>
    </source>
</evidence>
<evidence type="ECO:0000256" key="1">
    <source>
        <dbReference type="ARBA" id="ARBA00001917"/>
    </source>
</evidence>
<dbReference type="OrthoDB" id="3169239at2"/>
<dbReference type="InterPro" id="IPR001155">
    <property type="entry name" value="OxRdtase_FMN_N"/>
</dbReference>
<organism evidence="12 13">
    <name type="scientific">Nocardioides pocheonensis</name>
    <dbReference type="NCBI Taxonomy" id="661485"/>
    <lineage>
        <taxon>Bacteria</taxon>
        <taxon>Bacillati</taxon>
        <taxon>Actinomycetota</taxon>
        <taxon>Actinomycetes</taxon>
        <taxon>Propionibacteriales</taxon>
        <taxon>Nocardioidaceae</taxon>
        <taxon>Nocardioides</taxon>
    </lineage>
</organism>
<comment type="cofactor">
    <cofactor evidence="2">
        <name>[4Fe-4S] cluster</name>
        <dbReference type="ChEBI" id="CHEBI:49883"/>
    </cofactor>
</comment>
<evidence type="ECO:0000259" key="10">
    <source>
        <dbReference type="Pfam" id="PF00724"/>
    </source>
</evidence>